<evidence type="ECO:0000313" key="2">
    <source>
        <dbReference type="EMBL" id="QHT09923.1"/>
    </source>
</evidence>
<dbReference type="PANTHER" id="PTHR37490">
    <property type="entry name" value="EXPRESSED PROTEIN"/>
    <property type="match status" value="1"/>
</dbReference>
<reference evidence="2" key="1">
    <citation type="journal article" date="2020" name="Nature">
        <title>Giant virus diversity and host interactions through global metagenomics.</title>
        <authorList>
            <person name="Schulz F."/>
            <person name="Roux S."/>
            <person name="Paez-Espino D."/>
            <person name="Jungbluth S."/>
            <person name="Walsh D.A."/>
            <person name="Denef V.J."/>
            <person name="McMahon K.D."/>
            <person name="Konstantinidis K.T."/>
            <person name="Eloe-Fadrosh E.A."/>
            <person name="Kyrpides N.C."/>
            <person name="Woyke T."/>
        </authorList>
    </citation>
    <scope>NUCLEOTIDE SEQUENCE</scope>
    <source>
        <strain evidence="2">GVMAG-M-3300023174-104</strain>
    </source>
</reference>
<feature type="transmembrane region" description="Helical" evidence="1">
    <location>
        <begin position="54"/>
        <end position="74"/>
    </location>
</feature>
<name>A0A6C0D0D8_9ZZZZ</name>
<evidence type="ECO:0000256" key="1">
    <source>
        <dbReference type="SAM" id="Phobius"/>
    </source>
</evidence>
<accession>A0A6C0D0D8</accession>
<dbReference type="AlphaFoldDB" id="A0A6C0D0D8"/>
<keyword evidence="1" id="KW-0472">Membrane</keyword>
<feature type="transmembrane region" description="Helical" evidence="1">
    <location>
        <begin position="6"/>
        <end position="26"/>
    </location>
</feature>
<dbReference type="PANTHER" id="PTHR37490:SF1">
    <property type="entry name" value="GLYCOSYLTRANSFERASE 2-LIKE DOMAIN-CONTAINING PROTEIN"/>
    <property type="match status" value="1"/>
</dbReference>
<keyword evidence="1" id="KW-1133">Transmembrane helix</keyword>
<organism evidence="2">
    <name type="scientific">viral metagenome</name>
    <dbReference type="NCBI Taxonomy" id="1070528"/>
    <lineage>
        <taxon>unclassified sequences</taxon>
        <taxon>metagenomes</taxon>
        <taxon>organismal metagenomes</taxon>
    </lineage>
</organism>
<keyword evidence="1" id="KW-0812">Transmembrane</keyword>
<protein>
    <submittedName>
        <fullName evidence="2">Uncharacterized protein</fullName>
    </submittedName>
</protein>
<proteinExistence type="predicted"/>
<sequence length="335" mass="39844">MGEVFSLFLSFSFIFFLFLFFPFFPFTKKEKKMRNMGNMRNRENREKNKRSHGITFTFLFCILFILIVVSLYYLSFFSDYFYSNPQCCKTIEPFRIRFVVARFKEDMTWTCELPPSMFKNLPTNRPVFDLWTYNKGCNEIEPILNVTCDSKEIKMEKKSICLPNVGRCDHTFLYYIVTEYDHLPDISIFLPASSNDPHKQERKKQVITNAILSKDTVMVGPRYSLEECKDFSLDEWKATNIANQKYNPEIKLLPANPRPLGPWFEKYIGLDRPIRAFTYFGIFAVHRRHILQHPKSFYENILSTVDHHSNPEAGHYIERSWSAIFWPYPESCLYH</sequence>
<dbReference type="EMBL" id="MN739518">
    <property type="protein sequence ID" value="QHT09923.1"/>
    <property type="molecule type" value="Genomic_DNA"/>
</dbReference>